<reference evidence="1" key="2">
    <citation type="submission" date="2022-01" db="EMBL/GenBank/DDBJ databases">
        <authorList>
            <person name="Yamashiro T."/>
            <person name="Shiraishi A."/>
            <person name="Satake H."/>
            <person name="Nakayama K."/>
        </authorList>
    </citation>
    <scope>NUCLEOTIDE SEQUENCE</scope>
</reference>
<reference evidence="1" key="1">
    <citation type="journal article" date="2022" name="Int. J. Mol. Sci.">
        <title>Draft Genome of Tanacetum Coccineum: Genomic Comparison of Closely Related Tanacetum-Family Plants.</title>
        <authorList>
            <person name="Yamashiro T."/>
            <person name="Shiraishi A."/>
            <person name="Nakayama K."/>
            <person name="Satake H."/>
        </authorList>
    </citation>
    <scope>NUCLEOTIDE SEQUENCE</scope>
</reference>
<gene>
    <name evidence="1" type="ORF">Tco_1018284</name>
</gene>
<dbReference type="PANTHER" id="PTHR35046">
    <property type="entry name" value="ZINC KNUCKLE (CCHC-TYPE) FAMILY PROTEIN"/>
    <property type="match status" value="1"/>
</dbReference>
<proteinExistence type="predicted"/>
<name>A0ABQ5FUB2_9ASTR</name>
<evidence type="ECO:0000313" key="2">
    <source>
        <dbReference type="Proteomes" id="UP001151760"/>
    </source>
</evidence>
<accession>A0ABQ5FUB2</accession>
<dbReference type="EMBL" id="BQNB010017749">
    <property type="protein sequence ID" value="GJT66804.1"/>
    <property type="molecule type" value="Genomic_DNA"/>
</dbReference>
<keyword evidence="2" id="KW-1185">Reference proteome</keyword>
<evidence type="ECO:0000313" key="1">
    <source>
        <dbReference type="EMBL" id="GJT66804.1"/>
    </source>
</evidence>
<comment type="caution">
    <text evidence="1">The sequence shown here is derived from an EMBL/GenBank/DDBJ whole genome shotgun (WGS) entry which is preliminary data.</text>
</comment>
<dbReference type="PANTHER" id="PTHR35046:SF18">
    <property type="entry name" value="RNA-DIRECTED DNA POLYMERASE"/>
    <property type="match status" value="1"/>
</dbReference>
<sequence>MLELSIKRCIVCQEGMGNAQNTSLYIPLPVPESPWVDMSMNFKLGLPRTQRGVDSLFVVVGTLLSNPKSQIFVTEYYDDGSRPEEQHLVVPCFDEEIVKFSTQHATTEISEGYGSNLEEFSNVLTVEEVDITRPIKEDVFNDLDGQHSADENLYEYLVETRNGLCAKKNMGSRYHVAQDTKGTP</sequence>
<organism evidence="1 2">
    <name type="scientific">Tanacetum coccineum</name>
    <dbReference type="NCBI Taxonomy" id="301880"/>
    <lineage>
        <taxon>Eukaryota</taxon>
        <taxon>Viridiplantae</taxon>
        <taxon>Streptophyta</taxon>
        <taxon>Embryophyta</taxon>
        <taxon>Tracheophyta</taxon>
        <taxon>Spermatophyta</taxon>
        <taxon>Magnoliopsida</taxon>
        <taxon>eudicotyledons</taxon>
        <taxon>Gunneridae</taxon>
        <taxon>Pentapetalae</taxon>
        <taxon>asterids</taxon>
        <taxon>campanulids</taxon>
        <taxon>Asterales</taxon>
        <taxon>Asteraceae</taxon>
        <taxon>Asteroideae</taxon>
        <taxon>Anthemideae</taxon>
        <taxon>Anthemidinae</taxon>
        <taxon>Tanacetum</taxon>
    </lineage>
</organism>
<dbReference type="Proteomes" id="UP001151760">
    <property type="component" value="Unassembled WGS sequence"/>
</dbReference>
<protein>
    <submittedName>
        <fullName evidence="1">Uncharacterized protein</fullName>
    </submittedName>
</protein>